<comment type="caution">
    <text evidence="7">The sequence shown here is derived from an EMBL/GenBank/DDBJ whole genome shotgun (WGS) entry which is preliminary data.</text>
</comment>
<comment type="similarity">
    <text evidence="1 5">Belongs to the universal ribosomal protein uL29 family.</text>
</comment>
<dbReference type="InterPro" id="IPR001854">
    <property type="entry name" value="Ribosomal_uL29"/>
</dbReference>
<dbReference type="GO" id="GO:0003735">
    <property type="term" value="F:structural constituent of ribosome"/>
    <property type="evidence" value="ECO:0007669"/>
    <property type="project" value="InterPro"/>
</dbReference>
<feature type="coiled-coil region" evidence="6">
    <location>
        <begin position="14"/>
        <end position="66"/>
    </location>
</feature>
<keyword evidence="2 5" id="KW-0689">Ribosomal protein</keyword>
<keyword evidence="6" id="KW-0175">Coiled coil</keyword>
<dbReference type="GO" id="GO:0005840">
    <property type="term" value="C:ribosome"/>
    <property type="evidence" value="ECO:0007669"/>
    <property type="project" value="UniProtKB-KW"/>
</dbReference>
<dbReference type="InterPro" id="IPR036049">
    <property type="entry name" value="Ribosomal_uL29_sf"/>
</dbReference>
<dbReference type="Proteomes" id="UP000753961">
    <property type="component" value="Unassembled WGS sequence"/>
</dbReference>
<evidence type="ECO:0000256" key="3">
    <source>
        <dbReference type="ARBA" id="ARBA00023274"/>
    </source>
</evidence>
<dbReference type="NCBIfam" id="TIGR00012">
    <property type="entry name" value="L29"/>
    <property type="match status" value="1"/>
</dbReference>
<evidence type="ECO:0000313" key="8">
    <source>
        <dbReference type="Proteomes" id="UP000753961"/>
    </source>
</evidence>
<organism evidence="7 8">
    <name type="scientific">Membranihabitans marinus</name>
    <dbReference type="NCBI Taxonomy" id="1227546"/>
    <lineage>
        <taxon>Bacteria</taxon>
        <taxon>Pseudomonadati</taxon>
        <taxon>Bacteroidota</taxon>
        <taxon>Saprospiria</taxon>
        <taxon>Saprospirales</taxon>
        <taxon>Saprospiraceae</taxon>
        <taxon>Membranihabitans</taxon>
    </lineage>
</organism>
<dbReference type="GO" id="GO:0006412">
    <property type="term" value="P:translation"/>
    <property type="evidence" value="ECO:0007669"/>
    <property type="project" value="UniProtKB-UniRule"/>
</dbReference>
<dbReference type="EMBL" id="JAHVHU010000013">
    <property type="protein sequence ID" value="MBY5959308.1"/>
    <property type="molecule type" value="Genomic_DNA"/>
</dbReference>
<accession>A0A953LB24</accession>
<evidence type="ECO:0000256" key="5">
    <source>
        <dbReference type="HAMAP-Rule" id="MF_00374"/>
    </source>
</evidence>
<name>A0A953LB24_9BACT</name>
<evidence type="ECO:0000256" key="2">
    <source>
        <dbReference type="ARBA" id="ARBA00022980"/>
    </source>
</evidence>
<dbReference type="Pfam" id="PF00831">
    <property type="entry name" value="Ribosomal_L29"/>
    <property type="match status" value="1"/>
</dbReference>
<reference evidence="7" key="1">
    <citation type="submission" date="2021-06" db="EMBL/GenBank/DDBJ databases">
        <title>44 bacteria genomes isolated from Dapeng, Shenzhen.</title>
        <authorList>
            <person name="Zheng W."/>
            <person name="Yu S."/>
            <person name="Huang Y."/>
        </authorList>
    </citation>
    <scope>NUCLEOTIDE SEQUENCE</scope>
    <source>
        <strain evidence="7">DP5N28-2</strain>
    </source>
</reference>
<dbReference type="Gene3D" id="1.10.287.310">
    <property type="match status" value="1"/>
</dbReference>
<dbReference type="PROSITE" id="PS00579">
    <property type="entry name" value="RIBOSOMAL_L29"/>
    <property type="match status" value="1"/>
</dbReference>
<protein>
    <recommendedName>
        <fullName evidence="4 5">Large ribosomal subunit protein uL29</fullName>
    </recommendedName>
</protein>
<keyword evidence="3 5" id="KW-0687">Ribonucleoprotein</keyword>
<evidence type="ECO:0000256" key="4">
    <source>
        <dbReference type="ARBA" id="ARBA00035204"/>
    </source>
</evidence>
<keyword evidence="8" id="KW-1185">Reference proteome</keyword>
<sequence length="87" mass="9974">MAALDPKDYKDLGLEDLSGELEGTEARLSQLQFDHATRGIDNPLQIRSLRRNIARLKTELRARELKSSDETVLNRRSKIRARRAKNS</sequence>
<evidence type="ECO:0000256" key="6">
    <source>
        <dbReference type="SAM" id="Coils"/>
    </source>
</evidence>
<evidence type="ECO:0000313" key="7">
    <source>
        <dbReference type="EMBL" id="MBY5959308.1"/>
    </source>
</evidence>
<dbReference type="RefSeq" id="WP_222580844.1">
    <property type="nucleotide sequence ID" value="NZ_JAHVHU010000013.1"/>
</dbReference>
<dbReference type="InterPro" id="IPR018254">
    <property type="entry name" value="Ribosomal_uL29_CS"/>
</dbReference>
<dbReference type="GO" id="GO:1990904">
    <property type="term" value="C:ribonucleoprotein complex"/>
    <property type="evidence" value="ECO:0007669"/>
    <property type="project" value="UniProtKB-KW"/>
</dbReference>
<dbReference type="HAMAP" id="MF_00374">
    <property type="entry name" value="Ribosomal_uL29"/>
    <property type="match status" value="1"/>
</dbReference>
<dbReference type="SUPFAM" id="SSF46561">
    <property type="entry name" value="Ribosomal protein L29 (L29p)"/>
    <property type="match status" value="1"/>
</dbReference>
<dbReference type="AlphaFoldDB" id="A0A953LB24"/>
<gene>
    <name evidence="5 7" type="primary">rpmC</name>
    <name evidence="7" type="ORF">KUV50_14240</name>
</gene>
<proteinExistence type="inferred from homology"/>
<evidence type="ECO:0000256" key="1">
    <source>
        <dbReference type="ARBA" id="ARBA00009254"/>
    </source>
</evidence>